<dbReference type="GO" id="GO:0015979">
    <property type="term" value="P:photosynthesis"/>
    <property type="evidence" value="ECO:0007669"/>
    <property type="project" value="UniProtKB-KW"/>
</dbReference>
<dbReference type="Proteomes" id="UP001190700">
    <property type="component" value="Unassembled WGS sequence"/>
</dbReference>
<dbReference type="SUPFAM" id="SSF110296">
    <property type="entry name" value="Oligoxyloglucan reducing end-specific cellobiohydrolase"/>
    <property type="match status" value="1"/>
</dbReference>
<dbReference type="InterPro" id="IPR028203">
    <property type="entry name" value="PSII_CF48-like_dom"/>
</dbReference>
<feature type="region of interest" description="Disordered" evidence="3">
    <location>
        <begin position="199"/>
        <end position="251"/>
    </location>
</feature>
<feature type="compositionally biased region" description="Basic residues" evidence="3">
    <location>
        <begin position="199"/>
        <end position="212"/>
    </location>
</feature>
<proteinExistence type="predicted"/>
<dbReference type="PANTHER" id="PTHR47199">
    <property type="entry name" value="PHOTOSYSTEM II STABILITY/ASSEMBLY FACTOR HCF136, CHLOROPLASTIC"/>
    <property type="match status" value="1"/>
</dbReference>
<name>A0AAE0BHI8_9CHLO</name>
<organism evidence="5 6">
    <name type="scientific">Cymbomonas tetramitiformis</name>
    <dbReference type="NCBI Taxonomy" id="36881"/>
    <lineage>
        <taxon>Eukaryota</taxon>
        <taxon>Viridiplantae</taxon>
        <taxon>Chlorophyta</taxon>
        <taxon>Pyramimonadophyceae</taxon>
        <taxon>Pyramimonadales</taxon>
        <taxon>Pyramimonadaceae</taxon>
        <taxon>Cymbomonas</taxon>
    </lineage>
</organism>
<keyword evidence="1" id="KW-0602">Photosynthesis</keyword>
<dbReference type="AlphaFoldDB" id="A0AAE0BHI8"/>
<evidence type="ECO:0000256" key="1">
    <source>
        <dbReference type="ARBA" id="ARBA00022531"/>
    </source>
</evidence>
<reference evidence="5 6" key="1">
    <citation type="journal article" date="2015" name="Genome Biol. Evol.">
        <title>Comparative Genomics of a Bacterivorous Green Alga Reveals Evolutionary Causalities and Consequences of Phago-Mixotrophic Mode of Nutrition.</title>
        <authorList>
            <person name="Burns J.A."/>
            <person name="Paasch A."/>
            <person name="Narechania A."/>
            <person name="Kim E."/>
        </authorList>
    </citation>
    <scope>NUCLEOTIDE SEQUENCE [LARGE SCALE GENOMIC DNA]</scope>
    <source>
        <strain evidence="5 6">PLY_AMNH</strain>
    </source>
</reference>
<evidence type="ECO:0000256" key="3">
    <source>
        <dbReference type="SAM" id="MobiDB-lite"/>
    </source>
</evidence>
<dbReference type="PANTHER" id="PTHR47199:SF2">
    <property type="entry name" value="PHOTOSYSTEM II STABILITY_ASSEMBLY FACTOR HCF136, CHLOROPLASTIC"/>
    <property type="match status" value="1"/>
</dbReference>
<evidence type="ECO:0000259" key="4">
    <source>
        <dbReference type="Pfam" id="PF14870"/>
    </source>
</evidence>
<feature type="non-terminal residue" evidence="5">
    <location>
        <position position="1"/>
    </location>
</feature>
<feature type="compositionally biased region" description="Low complexity" evidence="3">
    <location>
        <begin position="227"/>
        <end position="251"/>
    </location>
</feature>
<dbReference type="Gene3D" id="2.130.10.10">
    <property type="entry name" value="YVTN repeat-like/Quinoprotein amine dehydrogenase"/>
    <property type="match status" value="2"/>
</dbReference>
<evidence type="ECO:0000313" key="5">
    <source>
        <dbReference type="EMBL" id="KAK3235955.1"/>
    </source>
</evidence>
<keyword evidence="2" id="KW-0604">Photosystem II</keyword>
<dbReference type="Pfam" id="PF14870">
    <property type="entry name" value="PSII_BNR"/>
    <property type="match status" value="1"/>
</dbReference>
<sequence length="251" mass="26794">VVEPGKAFVAGVRGTLLRTEDAGATWEPINTHVTVDLNAIHFPDVDTGYVVGGGSVVLLTVDGGSTWTYSTTVESGQGVPLFDVRFHNRTTGWAVGEEGTVMHTNDGGEEWVAQVGCSTGADIRGIAVDLEHLGLWTAASDGSICHSSDAGSSWHLEQESSTTGGTLYSVRVWPGEYPLAFGSQGTLWRYVSSPLHRRPPPHRHHHLRHHPHPPPAPPPLYQFHTRPSPSSLPPSSLSTTATSATKSTSPT</sequence>
<accession>A0AAE0BHI8</accession>
<evidence type="ECO:0000256" key="2">
    <source>
        <dbReference type="ARBA" id="ARBA00023276"/>
    </source>
</evidence>
<keyword evidence="6" id="KW-1185">Reference proteome</keyword>
<protein>
    <recommendedName>
        <fullName evidence="4">Photosynthesis system II assembly factor Ycf48/Hcf136-like domain-containing protein</fullName>
    </recommendedName>
</protein>
<dbReference type="InterPro" id="IPR015943">
    <property type="entry name" value="WD40/YVTN_repeat-like_dom_sf"/>
</dbReference>
<gene>
    <name evidence="5" type="ORF">CYMTET_53880</name>
</gene>
<dbReference type="GO" id="GO:0009523">
    <property type="term" value="C:photosystem II"/>
    <property type="evidence" value="ECO:0007669"/>
    <property type="project" value="UniProtKB-KW"/>
</dbReference>
<feature type="domain" description="Photosynthesis system II assembly factor Ycf48/Hcf136-like" evidence="4">
    <location>
        <begin position="24"/>
        <end position="112"/>
    </location>
</feature>
<comment type="caution">
    <text evidence="5">The sequence shown here is derived from an EMBL/GenBank/DDBJ whole genome shotgun (WGS) entry which is preliminary data.</text>
</comment>
<evidence type="ECO:0000313" key="6">
    <source>
        <dbReference type="Proteomes" id="UP001190700"/>
    </source>
</evidence>
<dbReference type="EMBL" id="LGRX02035189">
    <property type="protein sequence ID" value="KAK3235955.1"/>
    <property type="molecule type" value="Genomic_DNA"/>
</dbReference>